<proteinExistence type="predicted"/>
<dbReference type="InterPro" id="IPR050407">
    <property type="entry name" value="Geranylgeranyl_reductase"/>
</dbReference>
<dbReference type="Gene3D" id="3.50.50.60">
    <property type="entry name" value="FAD/NAD(P)-binding domain"/>
    <property type="match status" value="2"/>
</dbReference>
<evidence type="ECO:0000313" key="2">
    <source>
        <dbReference type="EMBL" id="ADE54026.1"/>
    </source>
</evidence>
<dbReference type="SUPFAM" id="SSF51905">
    <property type="entry name" value="FAD/NAD(P)-binding domain"/>
    <property type="match status" value="1"/>
</dbReference>
<dbReference type="KEGG" id="caa:Caka_1004"/>
<dbReference type="OrthoDB" id="9806565at2"/>
<organism evidence="2 3">
    <name type="scientific">Coraliomargarita akajimensis (strain DSM 45221 / IAM 15411 / JCM 23193 / KCTC 12865 / 04OKA010-24)</name>
    <dbReference type="NCBI Taxonomy" id="583355"/>
    <lineage>
        <taxon>Bacteria</taxon>
        <taxon>Pseudomonadati</taxon>
        <taxon>Verrucomicrobiota</taxon>
        <taxon>Opitutia</taxon>
        <taxon>Puniceicoccales</taxon>
        <taxon>Coraliomargaritaceae</taxon>
        <taxon>Coraliomargarita</taxon>
    </lineage>
</organism>
<dbReference type="eggNOG" id="COG0644">
    <property type="taxonomic scope" value="Bacteria"/>
</dbReference>
<dbReference type="RefSeq" id="WP_013042748.1">
    <property type="nucleotide sequence ID" value="NC_014008.1"/>
</dbReference>
<dbReference type="Proteomes" id="UP000000925">
    <property type="component" value="Chromosome"/>
</dbReference>
<protein>
    <submittedName>
        <fullName evidence="2">FAD dependent oxidoreductase</fullName>
    </submittedName>
</protein>
<sequence length="336" mass="36172">MTRRITIAGGGLAGLALANRLADAGVEVALFEKRRYPFHRVCGEFLSGVSEQVLSELGIGDCLVDAVSIESMTWFMRDQLVLEQALPQTAMGISRFTLDARIAERARVAGAQIRDGSSFNGQQGAGTVWATGKALNRQSDWIGLSAHFENLDVTGLEMHCGPIGYLGMSSIEGGRVNVTGLFRKDALLKGRGIDLLFAYLEANGCSSLQARLREAAWVEGSFVAIAGFEFGAQAGDGFSIGDRSLLIPPFAGNGMSMALEAAEHASQVLLAYAREDLSWEAACQRQDAFQQGFFGTRMAVAARMHPLLLSSFGLRVLTLLSTLGMLPTQRLFNSLR</sequence>
<dbReference type="EMBL" id="CP001998">
    <property type="protein sequence ID" value="ADE54026.1"/>
    <property type="molecule type" value="Genomic_DNA"/>
</dbReference>
<dbReference type="InterPro" id="IPR002938">
    <property type="entry name" value="FAD-bd"/>
</dbReference>
<name>D5ER33_CORAD</name>
<dbReference type="InterPro" id="IPR036188">
    <property type="entry name" value="FAD/NAD-bd_sf"/>
</dbReference>
<dbReference type="GO" id="GO:0071949">
    <property type="term" value="F:FAD binding"/>
    <property type="evidence" value="ECO:0007669"/>
    <property type="project" value="InterPro"/>
</dbReference>
<evidence type="ECO:0000259" key="1">
    <source>
        <dbReference type="Pfam" id="PF01494"/>
    </source>
</evidence>
<dbReference type="STRING" id="583355.Caka_1004"/>
<gene>
    <name evidence="2" type="ordered locus">Caka_1004</name>
</gene>
<dbReference type="PANTHER" id="PTHR42685:SF22">
    <property type="entry name" value="CONDITIONED MEDIUM FACTOR RECEPTOR 1"/>
    <property type="match status" value="1"/>
</dbReference>
<dbReference type="Pfam" id="PF01494">
    <property type="entry name" value="FAD_binding_3"/>
    <property type="match status" value="1"/>
</dbReference>
<accession>D5ER33</accession>
<feature type="domain" description="FAD-binding" evidence="1">
    <location>
        <begin position="5"/>
        <end position="121"/>
    </location>
</feature>
<keyword evidence="3" id="KW-1185">Reference proteome</keyword>
<dbReference type="HOGENOM" id="CLU_024648_5_3_0"/>
<dbReference type="PANTHER" id="PTHR42685">
    <property type="entry name" value="GERANYLGERANYL DIPHOSPHATE REDUCTASE"/>
    <property type="match status" value="1"/>
</dbReference>
<reference evidence="2 3" key="1">
    <citation type="journal article" date="2010" name="Stand. Genomic Sci.">
        <title>Complete genome sequence of Coraliomargarita akajimensis type strain (04OKA010-24).</title>
        <authorList>
            <person name="Mavromatis K."/>
            <person name="Abt B."/>
            <person name="Brambilla E."/>
            <person name="Lapidus A."/>
            <person name="Copeland A."/>
            <person name="Deshpande S."/>
            <person name="Nolan M."/>
            <person name="Lucas S."/>
            <person name="Tice H."/>
            <person name="Cheng J.F."/>
            <person name="Han C."/>
            <person name="Detter J.C."/>
            <person name="Woyke T."/>
            <person name="Goodwin L."/>
            <person name="Pitluck S."/>
            <person name="Held B."/>
            <person name="Brettin T."/>
            <person name="Tapia R."/>
            <person name="Ivanova N."/>
            <person name="Mikhailova N."/>
            <person name="Pati A."/>
            <person name="Liolios K."/>
            <person name="Chen A."/>
            <person name="Palaniappan K."/>
            <person name="Land M."/>
            <person name="Hauser L."/>
            <person name="Chang Y.J."/>
            <person name="Jeffries C.D."/>
            <person name="Rohde M."/>
            <person name="Goker M."/>
            <person name="Bristow J."/>
            <person name="Eisen J.A."/>
            <person name="Markowitz V."/>
            <person name="Hugenholtz P."/>
            <person name="Klenk H.P."/>
            <person name="Kyrpides N.C."/>
        </authorList>
    </citation>
    <scope>NUCLEOTIDE SEQUENCE [LARGE SCALE GENOMIC DNA]</scope>
    <source>
        <strain evidence="3">DSM 45221 / IAM 15411 / JCM 23193 / KCTC 12865</strain>
    </source>
</reference>
<evidence type="ECO:0000313" key="3">
    <source>
        <dbReference type="Proteomes" id="UP000000925"/>
    </source>
</evidence>
<dbReference type="AlphaFoldDB" id="D5ER33"/>